<evidence type="ECO:0000313" key="5">
    <source>
        <dbReference type="EMBL" id="GAB58490.1"/>
    </source>
</evidence>
<keyword evidence="2 3" id="KW-0732">Signal</keyword>
<feature type="chain" id="PRO_5003638743" evidence="3">
    <location>
        <begin position="22"/>
        <end position="272"/>
    </location>
</feature>
<keyword evidence="6" id="KW-1185">Reference proteome</keyword>
<comment type="similarity">
    <text evidence="1">Belongs to the bacterial solute-binding protein 3 family.</text>
</comment>
<dbReference type="Gene3D" id="3.40.190.10">
    <property type="entry name" value="Periplasmic binding protein-like II"/>
    <property type="match status" value="2"/>
</dbReference>
<evidence type="ECO:0000256" key="3">
    <source>
        <dbReference type="SAM" id="SignalP"/>
    </source>
</evidence>
<feature type="signal peptide" evidence="3">
    <location>
        <begin position="1"/>
        <end position="21"/>
    </location>
</feature>
<dbReference type="STRING" id="562729.RNAN_1463"/>
<dbReference type="PROSITE" id="PS51257">
    <property type="entry name" value="PROKAR_LIPOPROTEIN"/>
    <property type="match status" value="1"/>
</dbReference>
<evidence type="ECO:0000259" key="4">
    <source>
        <dbReference type="SMART" id="SM00062"/>
    </source>
</evidence>
<evidence type="ECO:0000256" key="1">
    <source>
        <dbReference type="ARBA" id="ARBA00010333"/>
    </source>
</evidence>
<reference evidence="5 6" key="1">
    <citation type="journal article" date="2012" name="J. Bacteriol.">
        <title>Genome Sequence of the Protease-Producing Bacterium Rheinheimera nanhaiensis E407-8T, Isolated from Deep-Sea Sediment of the South China Sea.</title>
        <authorList>
            <person name="Zhang X.-Y."/>
            <person name="Zhang Y.-J."/>
            <person name="Qin Q.-L."/>
            <person name="Xie B.-B."/>
            <person name="Chen X.-L."/>
            <person name="Zhou B.-C."/>
            <person name="Zhang Y.-Z."/>
        </authorList>
    </citation>
    <scope>NUCLEOTIDE SEQUENCE [LARGE SCALE GENOMIC DNA]</scope>
    <source>
        <strain evidence="5 6">E407-8</strain>
    </source>
</reference>
<protein>
    <submittedName>
        <fullName evidence="5">Polar amino acid transport system permease protein</fullName>
    </submittedName>
</protein>
<evidence type="ECO:0000256" key="2">
    <source>
        <dbReference type="ARBA" id="ARBA00022729"/>
    </source>
</evidence>
<gene>
    <name evidence="5" type="ORF">RNAN_1463</name>
</gene>
<name>I1DWR2_9GAMM</name>
<accession>I1DWR2</accession>
<sequence length="272" mass="30100">MKTYMLLVVVVSVIVLGCKPAEPPPPVTPAQAAAPAEVAAPACNLTMGIDAWEPYQYMSVGNTVTGLDVELVQAVATDMSCQLEVVQGSWLELLTLLKEGNIDFVLGASKTADREEFAYFSEPYRQERFQLYVRRDDSALSYDSLQAFVAAGHKVGVVNEYFYGDEVAALYEDDSLRDKFVGAIISELNMARLLDEEIDGLLEDSFVGASILRRKGLDKYIVPHTISLGNSDVYVMFSKASVTEQQVQQFNTGLARLKADGSYERIVEKYRH</sequence>
<dbReference type="PANTHER" id="PTHR35936">
    <property type="entry name" value="MEMBRANE-BOUND LYTIC MUREIN TRANSGLYCOSYLASE F"/>
    <property type="match status" value="1"/>
</dbReference>
<organism evidence="5 6">
    <name type="scientific">Rheinheimera nanhaiensis E407-8</name>
    <dbReference type="NCBI Taxonomy" id="562729"/>
    <lineage>
        <taxon>Bacteria</taxon>
        <taxon>Pseudomonadati</taxon>
        <taxon>Pseudomonadota</taxon>
        <taxon>Gammaproteobacteria</taxon>
        <taxon>Chromatiales</taxon>
        <taxon>Chromatiaceae</taxon>
        <taxon>Rheinheimera</taxon>
    </lineage>
</organism>
<dbReference type="SMART" id="SM00062">
    <property type="entry name" value="PBPb"/>
    <property type="match status" value="1"/>
</dbReference>
<comment type="caution">
    <text evidence="5">The sequence shown here is derived from an EMBL/GenBank/DDBJ whole genome shotgun (WGS) entry which is preliminary data.</text>
</comment>
<feature type="domain" description="Solute-binding protein family 3/N-terminal" evidence="4">
    <location>
        <begin position="44"/>
        <end position="272"/>
    </location>
</feature>
<dbReference type="AlphaFoldDB" id="I1DWR2"/>
<proteinExistence type="inferred from homology"/>
<dbReference type="SUPFAM" id="SSF53850">
    <property type="entry name" value="Periplasmic binding protein-like II"/>
    <property type="match status" value="1"/>
</dbReference>
<dbReference type="RefSeq" id="WP_008220203.1">
    <property type="nucleotide sequence ID" value="NZ_BAFK01000006.1"/>
</dbReference>
<dbReference type="Pfam" id="PF00497">
    <property type="entry name" value="SBP_bac_3"/>
    <property type="match status" value="1"/>
</dbReference>
<dbReference type="Proteomes" id="UP000004374">
    <property type="component" value="Unassembled WGS sequence"/>
</dbReference>
<evidence type="ECO:0000313" key="6">
    <source>
        <dbReference type="Proteomes" id="UP000004374"/>
    </source>
</evidence>
<dbReference type="InterPro" id="IPR001638">
    <property type="entry name" value="Solute-binding_3/MltF_N"/>
</dbReference>
<dbReference type="PANTHER" id="PTHR35936:SF19">
    <property type="entry name" value="AMINO-ACID-BINDING PROTEIN YXEM-RELATED"/>
    <property type="match status" value="1"/>
</dbReference>
<dbReference type="EMBL" id="BAFK01000006">
    <property type="protein sequence ID" value="GAB58490.1"/>
    <property type="molecule type" value="Genomic_DNA"/>
</dbReference>